<proteinExistence type="predicted"/>
<evidence type="ECO:0000313" key="2">
    <source>
        <dbReference type="Proteomes" id="UP001273209"/>
    </source>
</evidence>
<dbReference type="RefSeq" id="XP_062755040.1">
    <property type="nucleotide sequence ID" value="XM_062900397.1"/>
</dbReference>
<keyword evidence="2" id="KW-1185">Reference proteome</keyword>
<dbReference type="AlphaFoldDB" id="A0AAE1J4W4"/>
<reference evidence="1" key="1">
    <citation type="submission" date="2023-11" db="EMBL/GenBank/DDBJ databases">
        <title>The genome sequences of three competitors of mushroom-forming fungi.</title>
        <authorList>
            <person name="Beijen E."/>
            <person name="Ohm R.A."/>
        </authorList>
    </citation>
    <scope>NUCLEOTIDE SEQUENCE</scope>
    <source>
        <strain evidence="1">CBS 100526</strain>
    </source>
</reference>
<dbReference type="EMBL" id="JAWRVG010000022">
    <property type="protein sequence ID" value="KAK4071601.1"/>
    <property type="molecule type" value="Genomic_DNA"/>
</dbReference>
<dbReference type="Proteomes" id="UP001273209">
    <property type="component" value="Unassembled WGS sequence"/>
</dbReference>
<evidence type="ECO:0000313" key="1">
    <source>
        <dbReference type="EMBL" id="KAK4071601.1"/>
    </source>
</evidence>
<protein>
    <submittedName>
        <fullName evidence="1">Uncharacterized protein</fullName>
    </submittedName>
</protein>
<comment type="caution">
    <text evidence="1">The sequence shown here is derived from an EMBL/GenBank/DDBJ whole genome shotgun (WGS) entry which is preliminary data.</text>
</comment>
<name>A0AAE1J4W4_9HYPO</name>
<sequence length="158" mass="16590">MVPGVRAQFGFDGVEDDDGVQDDTVDDENGTIAEEIGKVGVGAAVTKIFEEVRVVVSLYVDESLVDVGNGVGIPGGNISVVLIACAKSALLQRISKAGADRPLSHEILDPLPLKLCAVRTYSGTHLTTVSSLRIGQPLLTGDVRVHSARYPSKHSPGE</sequence>
<dbReference type="GeneID" id="87920301"/>
<accession>A0AAE1J4W4</accession>
<organism evidence="1 2">
    <name type="scientific">Trichoderma aggressivum f. europaeum</name>
    <dbReference type="NCBI Taxonomy" id="173218"/>
    <lineage>
        <taxon>Eukaryota</taxon>
        <taxon>Fungi</taxon>
        <taxon>Dikarya</taxon>
        <taxon>Ascomycota</taxon>
        <taxon>Pezizomycotina</taxon>
        <taxon>Sordariomycetes</taxon>
        <taxon>Hypocreomycetidae</taxon>
        <taxon>Hypocreales</taxon>
        <taxon>Hypocreaceae</taxon>
        <taxon>Trichoderma</taxon>
    </lineage>
</organism>
<gene>
    <name evidence="1" type="ORF">Triagg1_5839</name>
</gene>